<dbReference type="SUPFAM" id="SSF53822">
    <property type="entry name" value="Periplasmic binding protein-like I"/>
    <property type="match status" value="1"/>
</dbReference>
<keyword evidence="7" id="KW-1185">Reference proteome</keyword>
<dbReference type="InterPro" id="IPR000843">
    <property type="entry name" value="HTH_LacI"/>
</dbReference>
<keyword evidence="3" id="KW-0238">DNA-binding</keyword>
<keyword evidence="4" id="KW-0804">Transcription</keyword>
<dbReference type="InterPro" id="IPR046335">
    <property type="entry name" value="LacI/GalR-like_sensor"/>
</dbReference>
<keyword evidence="2" id="KW-0805">Transcription regulation</keyword>
<dbReference type="CDD" id="cd01392">
    <property type="entry name" value="HTH_LacI"/>
    <property type="match status" value="1"/>
</dbReference>
<gene>
    <name evidence="6" type="ORF">PGRAT_08520</name>
</gene>
<sequence>MAKDRVTIQDIADALGISRNTASKALNGADSIPADTRDKVIKKAVELKYKQFSYMDTAISSSDKQGNIALLTCNLPNGSHFGSLLISGLEKEISTKGYTLSIYFVRENDINGMALPGNFEPSSVDGIICIEMFNKAYSRLITDLGIPTIFVDCAADMVYPELKADLVLMENEHSTYSVTRKLIDHGYTSFGFVGDYNHCKSFNERWTGFNRALTECGISLNPAHNIVAPDRNFNINMEENWMGQQLDALEEWPSVFICANDFIAISVMKSLKNKGVKVPEEVAVCGFDDASESRVVEPHLTTVHIYSSQMGIISAEILLSRIKDNTRPYQVTHVATDMIFRGSTPVLN</sequence>
<dbReference type="PANTHER" id="PTHR30146:SF148">
    <property type="entry name" value="HTH-TYPE TRANSCRIPTIONAL REPRESSOR PURR-RELATED"/>
    <property type="match status" value="1"/>
</dbReference>
<evidence type="ECO:0000259" key="5">
    <source>
        <dbReference type="PROSITE" id="PS50932"/>
    </source>
</evidence>
<protein>
    <submittedName>
        <fullName evidence="6">LacI family transcriptional regulator</fullName>
    </submittedName>
</protein>
<name>A0A089NF92_9BACL</name>
<dbReference type="Pfam" id="PF00356">
    <property type="entry name" value="LacI"/>
    <property type="match status" value="1"/>
</dbReference>
<dbReference type="InterPro" id="IPR010982">
    <property type="entry name" value="Lambda_DNA-bd_dom_sf"/>
</dbReference>
<dbReference type="AlphaFoldDB" id="A0A089NF92"/>
<dbReference type="Gene3D" id="1.10.260.40">
    <property type="entry name" value="lambda repressor-like DNA-binding domains"/>
    <property type="match status" value="1"/>
</dbReference>
<dbReference type="OrthoDB" id="2026446at2"/>
<dbReference type="Proteomes" id="UP000029500">
    <property type="component" value="Chromosome"/>
</dbReference>
<evidence type="ECO:0000256" key="2">
    <source>
        <dbReference type="ARBA" id="ARBA00023015"/>
    </source>
</evidence>
<feature type="domain" description="HTH lacI-type" evidence="5">
    <location>
        <begin position="6"/>
        <end position="50"/>
    </location>
</feature>
<keyword evidence="1" id="KW-0678">Repressor</keyword>
<evidence type="ECO:0000256" key="3">
    <source>
        <dbReference type="ARBA" id="ARBA00023125"/>
    </source>
</evidence>
<dbReference type="InterPro" id="IPR028082">
    <property type="entry name" value="Peripla_BP_I"/>
</dbReference>
<evidence type="ECO:0000313" key="6">
    <source>
        <dbReference type="EMBL" id="AIQ67669.1"/>
    </source>
</evidence>
<dbReference type="SUPFAM" id="SSF47413">
    <property type="entry name" value="lambda repressor-like DNA-binding domains"/>
    <property type="match status" value="1"/>
</dbReference>
<dbReference type="eggNOG" id="COG1609">
    <property type="taxonomic scope" value="Bacteria"/>
</dbReference>
<proteinExistence type="predicted"/>
<dbReference type="GO" id="GO:0003700">
    <property type="term" value="F:DNA-binding transcription factor activity"/>
    <property type="evidence" value="ECO:0007669"/>
    <property type="project" value="TreeGrafter"/>
</dbReference>
<dbReference type="PROSITE" id="PS50932">
    <property type="entry name" value="HTH_LACI_2"/>
    <property type="match status" value="1"/>
</dbReference>
<dbReference type="Pfam" id="PF13377">
    <property type="entry name" value="Peripla_BP_3"/>
    <property type="match status" value="1"/>
</dbReference>
<organism evidence="6 7">
    <name type="scientific">Paenibacillus graminis</name>
    <dbReference type="NCBI Taxonomy" id="189425"/>
    <lineage>
        <taxon>Bacteria</taxon>
        <taxon>Bacillati</taxon>
        <taxon>Bacillota</taxon>
        <taxon>Bacilli</taxon>
        <taxon>Bacillales</taxon>
        <taxon>Paenibacillaceae</taxon>
        <taxon>Paenibacillus</taxon>
    </lineage>
</organism>
<evidence type="ECO:0000313" key="7">
    <source>
        <dbReference type="Proteomes" id="UP000029500"/>
    </source>
</evidence>
<dbReference type="SMART" id="SM00354">
    <property type="entry name" value="HTH_LACI"/>
    <property type="match status" value="1"/>
</dbReference>
<evidence type="ECO:0000256" key="1">
    <source>
        <dbReference type="ARBA" id="ARBA00022491"/>
    </source>
</evidence>
<dbReference type="HOGENOM" id="CLU_037628_6_2_9"/>
<reference evidence="6 7" key="1">
    <citation type="submission" date="2014-08" db="EMBL/GenBank/DDBJ databases">
        <title>Comparative genomics of the Paenibacillus odorifer group.</title>
        <authorList>
            <person name="den Bakker H.C."/>
            <person name="Tsai Y.-C."/>
            <person name="Martin N."/>
            <person name="Korlach J."/>
            <person name="Wiedmann M."/>
        </authorList>
    </citation>
    <scope>NUCLEOTIDE SEQUENCE [LARGE SCALE GENOMIC DNA]</scope>
    <source>
        <strain evidence="6 7">DSM 15220</strain>
    </source>
</reference>
<dbReference type="Gene3D" id="3.40.50.2300">
    <property type="match status" value="2"/>
</dbReference>
<dbReference type="RefSeq" id="WP_025703042.1">
    <property type="nucleotide sequence ID" value="NZ_CP009287.1"/>
</dbReference>
<evidence type="ECO:0000256" key="4">
    <source>
        <dbReference type="ARBA" id="ARBA00023163"/>
    </source>
</evidence>
<dbReference type="PANTHER" id="PTHR30146">
    <property type="entry name" value="LACI-RELATED TRANSCRIPTIONAL REPRESSOR"/>
    <property type="match status" value="1"/>
</dbReference>
<accession>A0A089NF92</accession>
<dbReference type="GO" id="GO:0000976">
    <property type="term" value="F:transcription cis-regulatory region binding"/>
    <property type="evidence" value="ECO:0007669"/>
    <property type="project" value="TreeGrafter"/>
</dbReference>
<dbReference type="STRING" id="189425.PGRAT_08520"/>
<dbReference type="EMBL" id="CP009287">
    <property type="protein sequence ID" value="AIQ67669.1"/>
    <property type="molecule type" value="Genomic_DNA"/>
</dbReference>
<dbReference type="KEGG" id="pgm:PGRAT_08520"/>